<dbReference type="EMBL" id="JAUEPR010000002">
    <property type="protein sequence ID" value="KAK0488625.1"/>
    <property type="molecule type" value="Genomic_DNA"/>
</dbReference>
<dbReference type="PANTHER" id="PTHR48106:SF18">
    <property type="entry name" value="QUINONE OXIDOREDUCTASE PIG3"/>
    <property type="match status" value="1"/>
</dbReference>
<dbReference type="Proteomes" id="UP001175227">
    <property type="component" value="Unassembled WGS sequence"/>
</dbReference>
<dbReference type="InterPro" id="IPR036291">
    <property type="entry name" value="NAD(P)-bd_dom_sf"/>
</dbReference>
<keyword evidence="5" id="KW-1185">Reference proteome</keyword>
<dbReference type="Gene3D" id="3.90.180.10">
    <property type="entry name" value="Medium-chain alcohol dehydrogenases, catalytic domain"/>
    <property type="match status" value="1"/>
</dbReference>
<dbReference type="Gene3D" id="3.40.50.720">
    <property type="entry name" value="NAD(P)-binding Rossmann-like Domain"/>
    <property type="match status" value="1"/>
</dbReference>
<dbReference type="InterPro" id="IPR013149">
    <property type="entry name" value="ADH-like_C"/>
</dbReference>
<protein>
    <submittedName>
        <fullName evidence="4">Quinone oxidoreductase</fullName>
    </submittedName>
</protein>
<evidence type="ECO:0000256" key="2">
    <source>
        <dbReference type="ARBA" id="ARBA00023002"/>
    </source>
</evidence>
<dbReference type="InterPro" id="IPR011032">
    <property type="entry name" value="GroES-like_sf"/>
</dbReference>
<evidence type="ECO:0000256" key="1">
    <source>
        <dbReference type="ARBA" id="ARBA00022857"/>
    </source>
</evidence>
<proteinExistence type="predicted"/>
<keyword evidence="2" id="KW-0560">Oxidoreductase</keyword>
<dbReference type="InterPro" id="IPR020843">
    <property type="entry name" value="ER"/>
</dbReference>
<keyword evidence="1" id="KW-0521">NADP</keyword>
<dbReference type="Pfam" id="PF08240">
    <property type="entry name" value="ADH_N"/>
    <property type="match status" value="1"/>
</dbReference>
<organism evidence="4 5">
    <name type="scientific">Armillaria novae-zelandiae</name>
    <dbReference type="NCBI Taxonomy" id="153914"/>
    <lineage>
        <taxon>Eukaryota</taxon>
        <taxon>Fungi</taxon>
        <taxon>Dikarya</taxon>
        <taxon>Basidiomycota</taxon>
        <taxon>Agaricomycotina</taxon>
        <taxon>Agaricomycetes</taxon>
        <taxon>Agaricomycetidae</taxon>
        <taxon>Agaricales</taxon>
        <taxon>Marasmiineae</taxon>
        <taxon>Physalacriaceae</taxon>
        <taxon>Armillaria</taxon>
    </lineage>
</organism>
<evidence type="ECO:0000313" key="5">
    <source>
        <dbReference type="Proteomes" id="UP001175227"/>
    </source>
</evidence>
<dbReference type="CDD" id="cd05276">
    <property type="entry name" value="p53_inducible_oxidoreductase"/>
    <property type="match status" value="1"/>
</dbReference>
<feature type="domain" description="Enoyl reductase (ER)" evidence="3">
    <location>
        <begin position="11"/>
        <end position="325"/>
    </location>
</feature>
<dbReference type="GO" id="GO:0070402">
    <property type="term" value="F:NADPH binding"/>
    <property type="evidence" value="ECO:0007669"/>
    <property type="project" value="TreeGrafter"/>
</dbReference>
<dbReference type="SUPFAM" id="SSF51735">
    <property type="entry name" value="NAD(P)-binding Rossmann-fold domains"/>
    <property type="match status" value="1"/>
</dbReference>
<sequence length="328" mass="35921">MRAILIKDDKGPRENLYIGHAETPTPGERQLLVKVKAFGLNSMDILQREGNYPLPPGAPTILGVEFSGHISALGPNVSPTWKEGDPGAYAEYILAQESHLIPKPPHLSWAEAASIPEAFLTALQGITLYGALQPGESVLIHAASSSVGIAAIQIARSLGASAPPPTQHHRHRLHQDWLLSIATHAVNYTTHDFAAEALAITHGHGVDVVLDFVGQTHWEGNIDALAVDGRMTIFALLSGYTIPSVDLRPFLYKRLRVQGSTLRSRSVEYQADLIARVRDEVLGNITGREGNGPIKTYMHKVYEWNDIQEAHREMEENKNIGKIIVEIA</sequence>
<dbReference type="GO" id="GO:0016651">
    <property type="term" value="F:oxidoreductase activity, acting on NAD(P)H"/>
    <property type="evidence" value="ECO:0007669"/>
    <property type="project" value="TreeGrafter"/>
</dbReference>
<dbReference type="PANTHER" id="PTHR48106">
    <property type="entry name" value="QUINONE OXIDOREDUCTASE PIG3-RELATED"/>
    <property type="match status" value="1"/>
</dbReference>
<dbReference type="InterPro" id="IPR013154">
    <property type="entry name" value="ADH-like_N"/>
</dbReference>
<name>A0AA39UQM5_9AGAR</name>
<dbReference type="AlphaFoldDB" id="A0AA39UQM5"/>
<comment type="caution">
    <text evidence="4">The sequence shown here is derived from an EMBL/GenBank/DDBJ whole genome shotgun (WGS) entry which is preliminary data.</text>
</comment>
<dbReference type="SMART" id="SM00829">
    <property type="entry name" value="PKS_ER"/>
    <property type="match status" value="1"/>
</dbReference>
<dbReference type="Pfam" id="PF00107">
    <property type="entry name" value="ADH_zinc_N"/>
    <property type="match status" value="1"/>
</dbReference>
<reference evidence="4" key="1">
    <citation type="submission" date="2023-06" db="EMBL/GenBank/DDBJ databases">
        <authorList>
            <consortium name="Lawrence Berkeley National Laboratory"/>
            <person name="Ahrendt S."/>
            <person name="Sahu N."/>
            <person name="Indic B."/>
            <person name="Wong-Bajracharya J."/>
            <person name="Merenyi Z."/>
            <person name="Ke H.-M."/>
            <person name="Monk M."/>
            <person name="Kocsube S."/>
            <person name="Drula E."/>
            <person name="Lipzen A."/>
            <person name="Balint B."/>
            <person name="Henrissat B."/>
            <person name="Andreopoulos B."/>
            <person name="Martin F.M."/>
            <person name="Harder C.B."/>
            <person name="Rigling D."/>
            <person name="Ford K.L."/>
            <person name="Foster G.D."/>
            <person name="Pangilinan J."/>
            <person name="Papanicolaou A."/>
            <person name="Barry K."/>
            <person name="LaButti K."/>
            <person name="Viragh M."/>
            <person name="Koriabine M."/>
            <person name="Yan M."/>
            <person name="Riley R."/>
            <person name="Champramary S."/>
            <person name="Plett K.L."/>
            <person name="Tsai I.J."/>
            <person name="Slot J."/>
            <person name="Sipos G."/>
            <person name="Plett J."/>
            <person name="Nagy L.G."/>
            <person name="Grigoriev I.V."/>
        </authorList>
    </citation>
    <scope>NUCLEOTIDE SEQUENCE</scope>
    <source>
        <strain evidence="4">ICMP 16352</strain>
    </source>
</reference>
<dbReference type="InterPro" id="IPR014189">
    <property type="entry name" value="Quinone_OxRdtase_PIG3"/>
</dbReference>
<dbReference type="SUPFAM" id="SSF50129">
    <property type="entry name" value="GroES-like"/>
    <property type="match status" value="1"/>
</dbReference>
<gene>
    <name evidence="4" type="ORF">IW261DRAFT_1547719</name>
</gene>
<accession>A0AA39UQM5</accession>
<evidence type="ECO:0000313" key="4">
    <source>
        <dbReference type="EMBL" id="KAK0488625.1"/>
    </source>
</evidence>
<evidence type="ECO:0000259" key="3">
    <source>
        <dbReference type="SMART" id="SM00829"/>
    </source>
</evidence>